<proteinExistence type="predicted"/>
<evidence type="ECO:0000256" key="1">
    <source>
        <dbReference type="SAM" id="Phobius"/>
    </source>
</evidence>
<evidence type="ECO:0000313" key="3">
    <source>
        <dbReference type="Proteomes" id="UP000002799"/>
    </source>
</evidence>
<name>A0A140PVH4_9FUSO</name>
<keyword evidence="1" id="KW-1133">Transmembrane helix</keyword>
<evidence type="ECO:0000313" key="2">
    <source>
        <dbReference type="EMBL" id="EEO43793.1"/>
    </source>
</evidence>
<feature type="transmembrane region" description="Helical" evidence="1">
    <location>
        <begin position="79"/>
        <end position="101"/>
    </location>
</feature>
<dbReference type="KEGG" id="fne:FSDG_02352"/>
<dbReference type="Proteomes" id="UP000002799">
    <property type="component" value="Chromosome"/>
</dbReference>
<keyword evidence="1" id="KW-0812">Transmembrane</keyword>
<dbReference type="AlphaFoldDB" id="A0A140PVH4"/>
<gene>
    <name evidence="2" type="ORF">FSDG_02352</name>
</gene>
<keyword evidence="1" id="KW-0472">Membrane</keyword>
<dbReference type="EMBL" id="CP007062">
    <property type="protein sequence ID" value="EEO43793.1"/>
    <property type="molecule type" value="Genomic_DNA"/>
</dbReference>
<feature type="transmembrane region" description="Helical" evidence="1">
    <location>
        <begin position="36"/>
        <end position="59"/>
    </location>
</feature>
<sequence>MIIMKVYGGQSIKMKYLVIFLSNLILKDGMDAPLTFALGWFIAIIVVTIFQIIFIKIFFNKKMYLILLFLKLLEIFSIIYDTVGILYLLVCLIILGINFYLKKEKLYLIVILELGVIFEILIAHLIIMAYIN</sequence>
<protein>
    <submittedName>
        <fullName evidence="2">Uncharacterized protein</fullName>
    </submittedName>
</protein>
<feature type="transmembrane region" description="Helical" evidence="1">
    <location>
        <begin position="107"/>
        <end position="131"/>
    </location>
</feature>
<dbReference type="HOGENOM" id="CLU_157864_0_0_0"/>
<reference evidence="2 3" key="1">
    <citation type="submission" date="2013-11" db="EMBL/GenBank/DDBJ databases">
        <title>The Genome Sequence of Fusobacterium sp. 7_1.</title>
        <authorList>
            <consortium name="The Broad Institute Genome Sequencing Platform"/>
            <person name="Earl A."/>
            <person name="Ward D."/>
            <person name="Feldgarden M."/>
            <person name="Gevers D."/>
            <person name="Strauss J."/>
            <person name="Ambrose C.E."/>
            <person name="Allen-Vercoe E."/>
            <person name="Walker B."/>
            <person name="Young S.K."/>
            <person name="Zeng Q."/>
            <person name="Gargeya S."/>
            <person name="Fitzgerald M."/>
            <person name="Haas B."/>
            <person name="Abouelleil A."/>
            <person name="Alvarado L."/>
            <person name="Arachchi H.M."/>
            <person name="Berlin A.M."/>
            <person name="Chapman S.B."/>
            <person name="Goldberg J."/>
            <person name="Griggs A."/>
            <person name="Gujja S."/>
            <person name="Hansen M."/>
            <person name="Howarth C."/>
            <person name="Imamovic A."/>
            <person name="Larimer J."/>
            <person name="McCowen C."/>
            <person name="Montmayeur A."/>
            <person name="Murphy C."/>
            <person name="Neiman D."/>
            <person name="Pearson M."/>
            <person name="Priest M."/>
            <person name="Roberts A."/>
            <person name="Saif S."/>
            <person name="Shea T."/>
            <person name="Sisk P."/>
            <person name="Sykes S."/>
            <person name="Wortman J."/>
            <person name="Nusbaum C."/>
            <person name="Birren B."/>
        </authorList>
    </citation>
    <scope>NUCLEOTIDE SEQUENCE [LARGE SCALE GENOMIC DNA]</scope>
    <source>
        <strain evidence="2 3">7_1</strain>
    </source>
</reference>
<accession>A0A140PVH4</accession>
<organism evidence="2">
    <name type="scientific">Fusobacterium animalis 7_1</name>
    <dbReference type="NCBI Taxonomy" id="457405"/>
    <lineage>
        <taxon>Bacteria</taxon>
        <taxon>Fusobacteriati</taxon>
        <taxon>Fusobacteriota</taxon>
        <taxon>Fusobacteriia</taxon>
        <taxon>Fusobacteriales</taxon>
        <taxon>Fusobacteriaceae</taxon>
        <taxon>Fusobacterium</taxon>
    </lineage>
</organism>